<keyword evidence="3" id="KW-0998">Cell outer membrane</keyword>
<reference evidence="8 9" key="1">
    <citation type="journal article" date="2011" name="Int. J. Syst. Evol. Microbiol.">
        <title>Zhongshania antarctica gen. nov., sp. nov. and Zhongshania guokunii sp. nov., gammaproteobacteria respectively isolated from coastal attached (fast) ice and surface seawater of the Antarctic.</title>
        <authorList>
            <person name="Li H.J."/>
            <person name="Zhang X.Y."/>
            <person name="Chen C.X."/>
            <person name="Zhang Y.J."/>
            <person name="Gao Z.M."/>
            <person name="Yu Y."/>
            <person name="Chen X.L."/>
            <person name="Chen B."/>
            <person name="Zhang Y.Z."/>
        </authorList>
    </citation>
    <scope>NUCLEOTIDE SEQUENCE [LARGE SCALE GENOMIC DNA]</scope>
    <source>
        <strain evidence="8 9">ZS6-22T</strain>
    </source>
</reference>
<evidence type="ECO:0000256" key="3">
    <source>
        <dbReference type="ARBA" id="ARBA00023237"/>
    </source>
</evidence>
<dbReference type="InterPro" id="IPR006665">
    <property type="entry name" value="OmpA-like"/>
</dbReference>
<protein>
    <submittedName>
        <fullName evidence="8">OmpA family protein</fullName>
    </submittedName>
</protein>
<comment type="subcellular location">
    <subcellularLocation>
        <location evidence="1">Cell outer membrane</location>
    </subcellularLocation>
</comment>
<comment type="caution">
    <text evidence="8">The sequence shown here is derived from an EMBL/GenBank/DDBJ whole genome shotgun (WGS) entry which is preliminary data.</text>
</comment>
<proteinExistence type="predicted"/>
<dbReference type="EMBL" id="JBFRYA010000021">
    <property type="protein sequence ID" value="MEX1670734.1"/>
    <property type="molecule type" value="Genomic_DNA"/>
</dbReference>
<dbReference type="Pfam" id="PF00691">
    <property type="entry name" value="OmpA"/>
    <property type="match status" value="1"/>
</dbReference>
<dbReference type="Proteomes" id="UP001557485">
    <property type="component" value="Unassembled WGS sequence"/>
</dbReference>
<feature type="region of interest" description="Disordered" evidence="5">
    <location>
        <begin position="498"/>
        <end position="520"/>
    </location>
</feature>
<dbReference type="PANTHER" id="PTHR30329">
    <property type="entry name" value="STATOR ELEMENT OF FLAGELLAR MOTOR COMPLEX"/>
    <property type="match status" value="1"/>
</dbReference>
<dbReference type="InterPro" id="IPR036737">
    <property type="entry name" value="OmpA-like_sf"/>
</dbReference>
<feature type="signal peptide" evidence="6">
    <location>
        <begin position="1"/>
        <end position="25"/>
    </location>
</feature>
<dbReference type="InterPro" id="IPR028974">
    <property type="entry name" value="TSP_type-3_rpt"/>
</dbReference>
<dbReference type="InterPro" id="IPR006664">
    <property type="entry name" value="OMP_bac"/>
</dbReference>
<dbReference type="CDD" id="cd07185">
    <property type="entry name" value="OmpA_C-like"/>
    <property type="match status" value="1"/>
</dbReference>
<evidence type="ECO:0000313" key="9">
    <source>
        <dbReference type="Proteomes" id="UP001557485"/>
    </source>
</evidence>
<dbReference type="SUPFAM" id="SSF103088">
    <property type="entry name" value="OmpA-like"/>
    <property type="match status" value="1"/>
</dbReference>
<evidence type="ECO:0000256" key="2">
    <source>
        <dbReference type="ARBA" id="ARBA00023136"/>
    </source>
</evidence>
<name>A0ABV3UDS1_9GAMM</name>
<keyword evidence="2 4" id="KW-0472">Membrane</keyword>
<evidence type="ECO:0000256" key="4">
    <source>
        <dbReference type="PROSITE-ProRule" id="PRU00473"/>
    </source>
</evidence>
<dbReference type="SUPFAM" id="SSF103647">
    <property type="entry name" value="TSP type-3 repeat"/>
    <property type="match status" value="1"/>
</dbReference>
<evidence type="ECO:0000259" key="7">
    <source>
        <dbReference type="PROSITE" id="PS51123"/>
    </source>
</evidence>
<dbReference type="InterPro" id="IPR050330">
    <property type="entry name" value="Bact_OuterMem_StrucFunc"/>
</dbReference>
<organism evidence="8 9">
    <name type="scientific">Zhongshania guokunii</name>
    <dbReference type="NCBI Taxonomy" id="641783"/>
    <lineage>
        <taxon>Bacteria</taxon>
        <taxon>Pseudomonadati</taxon>
        <taxon>Pseudomonadota</taxon>
        <taxon>Gammaproteobacteria</taxon>
        <taxon>Cellvibrionales</taxon>
        <taxon>Spongiibacteraceae</taxon>
        <taxon>Zhongshania</taxon>
    </lineage>
</organism>
<feature type="chain" id="PRO_5045218561" evidence="6">
    <location>
        <begin position="26"/>
        <end position="542"/>
    </location>
</feature>
<evidence type="ECO:0000256" key="1">
    <source>
        <dbReference type="ARBA" id="ARBA00004442"/>
    </source>
</evidence>
<gene>
    <name evidence="8" type="ORF">AB4876_17570</name>
</gene>
<dbReference type="Gene3D" id="3.30.1330.60">
    <property type="entry name" value="OmpA-like domain"/>
    <property type="match status" value="1"/>
</dbReference>
<dbReference type="PANTHER" id="PTHR30329:SF21">
    <property type="entry name" value="LIPOPROTEIN YIAD-RELATED"/>
    <property type="match status" value="1"/>
</dbReference>
<dbReference type="RefSeq" id="WP_368383038.1">
    <property type="nucleotide sequence ID" value="NZ_JBFRYA010000021.1"/>
</dbReference>
<dbReference type="PROSITE" id="PS51123">
    <property type="entry name" value="OMPA_2"/>
    <property type="match status" value="1"/>
</dbReference>
<evidence type="ECO:0000256" key="6">
    <source>
        <dbReference type="SAM" id="SignalP"/>
    </source>
</evidence>
<accession>A0ABV3UDS1</accession>
<feature type="domain" description="OmpA-like" evidence="7">
    <location>
        <begin position="406"/>
        <end position="529"/>
    </location>
</feature>
<sequence>MKFFYRRLSVFLCAIMLMGSPYASADALTELLNSLGLKQLFSEVGSTVGTVGASVLDPIGTGDNDFLGADILNPENDLGLTVMSGELAGFGNKTGTGTDVPLDAVGLSQLLSSLGLTYETGFAGEIRNAVGPDGMLTAEGVNLLNSITQELRLAGLPQGEGLALAGSDSGGLLGLSVLNSGSAGNDGAIGVAILSGANSGNGEYAGLSILSGANSGNASSLGAAILSGDNSGNSDAIAAGVLSGDKTGNGGSAGVAILNGANSGNGDSAGVAILNGDNSGNSDLAAAAVLNGANSGNSGTVAIAAINGENAGNGGVVAVGALNGPSSGSGGLIGVGIANGLGANNGESGGNDGSCAGSGAVGCSDALQLAMLDTCKDSDADGVCDERDECLDTPADMPVFLTGCHLTDDAPLVLRGVNFEFDKWDLTPESHSILEHAVKVLAAQPEALVAIDGHTDAKGSDAYNMRLSYRRANTVYNYLLAAGVDERRLAYRGYGEGVPVATNENEDGSDNPQGRAENRRVELNILDGETFDSVKQENRANP</sequence>
<dbReference type="PRINTS" id="PR01021">
    <property type="entry name" value="OMPADOMAIN"/>
</dbReference>
<evidence type="ECO:0000256" key="5">
    <source>
        <dbReference type="SAM" id="MobiDB-lite"/>
    </source>
</evidence>
<keyword evidence="9" id="KW-1185">Reference proteome</keyword>
<keyword evidence="6" id="KW-0732">Signal</keyword>
<evidence type="ECO:0000313" key="8">
    <source>
        <dbReference type="EMBL" id="MEX1670734.1"/>
    </source>
</evidence>